<dbReference type="PANTHER" id="PTHR36966:SF1">
    <property type="entry name" value="REP-ASSOCIATED TYROSINE TRANSPOSASE"/>
    <property type="match status" value="1"/>
</dbReference>
<dbReference type="SUPFAM" id="SSF143422">
    <property type="entry name" value="Transposase IS200-like"/>
    <property type="match status" value="1"/>
</dbReference>
<dbReference type="InterPro" id="IPR036515">
    <property type="entry name" value="Transposase_17_sf"/>
</dbReference>
<dbReference type="NCBIfam" id="NF047646">
    <property type="entry name" value="REP_Tyr_transpos"/>
    <property type="match status" value="1"/>
</dbReference>
<evidence type="ECO:0000313" key="3">
    <source>
        <dbReference type="Proteomes" id="UP000075606"/>
    </source>
</evidence>
<dbReference type="Proteomes" id="UP000075606">
    <property type="component" value="Unassembled WGS sequence"/>
</dbReference>
<dbReference type="AlphaFoldDB" id="A0A150XAF3"/>
<dbReference type="GO" id="GO:0006313">
    <property type="term" value="P:DNA transposition"/>
    <property type="evidence" value="ECO:0007669"/>
    <property type="project" value="InterPro"/>
</dbReference>
<comment type="caution">
    <text evidence="2">The sequence shown here is derived from an EMBL/GenBank/DDBJ whole genome shotgun (WGS) entry which is preliminary data.</text>
</comment>
<dbReference type="RefSeq" id="WP_068219300.1">
    <property type="nucleotide sequence ID" value="NZ_CP139724.1"/>
</dbReference>
<dbReference type="Gene3D" id="3.30.70.1290">
    <property type="entry name" value="Transposase IS200-like"/>
    <property type="match status" value="1"/>
</dbReference>
<dbReference type="EMBL" id="LRPC01000012">
    <property type="protein sequence ID" value="KYG75654.1"/>
    <property type="molecule type" value="Genomic_DNA"/>
</dbReference>
<dbReference type="GO" id="GO:0043565">
    <property type="term" value="F:sequence-specific DNA binding"/>
    <property type="evidence" value="ECO:0007669"/>
    <property type="project" value="TreeGrafter"/>
</dbReference>
<dbReference type="InterPro" id="IPR002686">
    <property type="entry name" value="Transposase_17"/>
</dbReference>
<name>A0A150XAF3_9BACT</name>
<protein>
    <recommendedName>
        <fullName evidence="1">Transposase IS200-like domain-containing protein</fullName>
    </recommendedName>
</protein>
<feature type="domain" description="Transposase IS200-like" evidence="1">
    <location>
        <begin position="11"/>
        <end position="148"/>
    </location>
</feature>
<dbReference type="STRING" id="333140.AWW68_07410"/>
<dbReference type="GO" id="GO:0004803">
    <property type="term" value="F:transposase activity"/>
    <property type="evidence" value="ECO:0007669"/>
    <property type="project" value="InterPro"/>
</dbReference>
<evidence type="ECO:0000313" key="2">
    <source>
        <dbReference type="EMBL" id="KYG75654.1"/>
    </source>
</evidence>
<gene>
    <name evidence="2" type="ORF">AWW68_07410</name>
</gene>
<proteinExistence type="predicted"/>
<sequence length="181" mass="21140">MSGDQYNIQDQYGYYFLTMTVVYWVDVFTRAEYRDVIVDSLNHCIEHKNLELNAWVVMSNHVHLVGRVNGGQGMSAFLRDFKKYTSKRILELIEELPESRRDWLLDKLSWEARRTKRAENYKLWKDGSHAISLQNIDAMGKVDYIHMNPVRAYLVQAPEHYIYSSAIDYSGGKGLVKVNVL</sequence>
<dbReference type="OrthoDB" id="9788881at2"/>
<reference evidence="2 3" key="1">
    <citation type="submission" date="2016-01" db="EMBL/GenBank/DDBJ databases">
        <title>Genome sequencing of Roseivirga spongicola UST030701-084.</title>
        <authorList>
            <person name="Selvaratnam C."/>
            <person name="Thevarajoo S."/>
            <person name="Goh K.M."/>
            <person name="Ee R."/>
            <person name="Chan K.-G."/>
            <person name="Chong C.S."/>
        </authorList>
    </citation>
    <scope>NUCLEOTIDE SEQUENCE [LARGE SCALE GENOMIC DNA]</scope>
    <source>
        <strain evidence="2 3">UST030701-084</strain>
    </source>
</reference>
<dbReference type="InterPro" id="IPR052715">
    <property type="entry name" value="RAYT_transposase"/>
</dbReference>
<organism evidence="2 3">
    <name type="scientific">Roseivirga spongicola</name>
    <dbReference type="NCBI Taxonomy" id="333140"/>
    <lineage>
        <taxon>Bacteria</taxon>
        <taxon>Pseudomonadati</taxon>
        <taxon>Bacteroidota</taxon>
        <taxon>Cytophagia</taxon>
        <taxon>Cytophagales</taxon>
        <taxon>Roseivirgaceae</taxon>
        <taxon>Roseivirga</taxon>
    </lineage>
</organism>
<dbReference type="Pfam" id="PF01797">
    <property type="entry name" value="Y1_Tnp"/>
    <property type="match status" value="1"/>
</dbReference>
<dbReference type="PANTHER" id="PTHR36966">
    <property type="entry name" value="REP-ASSOCIATED TYROSINE TRANSPOSASE"/>
    <property type="match status" value="1"/>
</dbReference>
<dbReference type="SMART" id="SM01321">
    <property type="entry name" value="Y1_Tnp"/>
    <property type="match status" value="1"/>
</dbReference>
<evidence type="ECO:0000259" key="1">
    <source>
        <dbReference type="SMART" id="SM01321"/>
    </source>
</evidence>
<keyword evidence="3" id="KW-1185">Reference proteome</keyword>
<accession>A0A150XAF3</accession>